<dbReference type="Proteomes" id="UP001180020">
    <property type="component" value="Unassembled WGS sequence"/>
</dbReference>
<comment type="caution">
    <text evidence="2">The sequence shown here is derived from an EMBL/GenBank/DDBJ whole genome shotgun (WGS) entry which is preliminary data.</text>
</comment>
<keyword evidence="3" id="KW-1185">Reference proteome</keyword>
<name>A0AAV9EUE5_ACOCL</name>
<dbReference type="SUPFAM" id="SSF56219">
    <property type="entry name" value="DNase I-like"/>
    <property type="match status" value="1"/>
</dbReference>
<organism evidence="2 3">
    <name type="scientific">Acorus calamus</name>
    <name type="common">Sweet flag</name>
    <dbReference type="NCBI Taxonomy" id="4465"/>
    <lineage>
        <taxon>Eukaryota</taxon>
        <taxon>Viridiplantae</taxon>
        <taxon>Streptophyta</taxon>
        <taxon>Embryophyta</taxon>
        <taxon>Tracheophyta</taxon>
        <taxon>Spermatophyta</taxon>
        <taxon>Magnoliopsida</taxon>
        <taxon>Liliopsida</taxon>
        <taxon>Acoraceae</taxon>
        <taxon>Acorus</taxon>
    </lineage>
</organism>
<protein>
    <recommendedName>
        <fullName evidence="4">Endonuclease/exonuclease/phosphatase</fullName>
    </recommendedName>
</protein>
<reference evidence="2" key="1">
    <citation type="journal article" date="2023" name="Nat. Commun.">
        <title>Diploid and tetraploid genomes of Acorus and the evolution of monocots.</title>
        <authorList>
            <person name="Ma L."/>
            <person name="Liu K.W."/>
            <person name="Li Z."/>
            <person name="Hsiao Y.Y."/>
            <person name="Qi Y."/>
            <person name="Fu T."/>
            <person name="Tang G.D."/>
            <person name="Zhang D."/>
            <person name="Sun W.H."/>
            <person name="Liu D.K."/>
            <person name="Li Y."/>
            <person name="Chen G.Z."/>
            <person name="Liu X.D."/>
            <person name="Liao X.Y."/>
            <person name="Jiang Y.T."/>
            <person name="Yu X."/>
            <person name="Hao Y."/>
            <person name="Huang J."/>
            <person name="Zhao X.W."/>
            <person name="Ke S."/>
            <person name="Chen Y.Y."/>
            <person name="Wu W.L."/>
            <person name="Hsu J.L."/>
            <person name="Lin Y.F."/>
            <person name="Huang M.D."/>
            <person name="Li C.Y."/>
            <person name="Huang L."/>
            <person name="Wang Z.W."/>
            <person name="Zhao X."/>
            <person name="Zhong W.Y."/>
            <person name="Peng D.H."/>
            <person name="Ahmad S."/>
            <person name="Lan S."/>
            <person name="Zhang J.S."/>
            <person name="Tsai W.C."/>
            <person name="Van de Peer Y."/>
            <person name="Liu Z.J."/>
        </authorList>
    </citation>
    <scope>NUCLEOTIDE SEQUENCE</scope>
    <source>
        <strain evidence="2">CP</strain>
    </source>
</reference>
<evidence type="ECO:0008006" key="4">
    <source>
        <dbReference type="Google" id="ProtNLM"/>
    </source>
</evidence>
<evidence type="ECO:0000256" key="1">
    <source>
        <dbReference type="SAM" id="MobiDB-lite"/>
    </source>
</evidence>
<sequence>MASTVKGGVGKAISKGMKNLALPKTSSEAAKVNNGQSTSAHEHSIENNPNTQPIEQASTDVKQKIIEKALYQLEGGLAIDLSPPVGAKEEASGGVVGGILLCEQKNSESDFNEVRYNSEKVGGSSVHTRRLQKFNACISHSTLQDLKAYGHTLSWNNRQVTRIMCRLDRILVNSRFINVFPHSMMNYLAPGISDHSPMKVTFIPVFPTGPKPFKYFEMWESHPSFKIIVEYAWNTEVSGSPLYKLVKKLSITKLALKQWNKDCFGLVQLKLQKSRDDLSAVQALLQQSPLDTSLQELEKSTWSTYAGNGFDPATFPKGRVCLDHPGKKTQWVLLILEEPSEEE</sequence>
<dbReference type="AlphaFoldDB" id="A0AAV9EUE5"/>
<dbReference type="EMBL" id="JAUJYO010000005">
    <property type="protein sequence ID" value="KAK1316559.1"/>
    <property type="molecule type" value="Genomic_DNA"/>
</dbReference>
<feature type="compositionally biased region" description="Polar residues" evidence="1">
    <location>
        <begin position="24"/>
        <end position="39"/>
    </location>
</feature>
<dbReference type="PANTHER" id="PTHR33710:SF64">
    <property type="entry name" value="ENDONUCLEASE_EXONUCLEASE_PHOSPHATASE DOMAIN-CONTAINING PROTEIN"/>
    <property type="match status" value="1"/>
</dbReference>
<evidence type="ECO:0000313" key="2">
    <source>
        <dbReference type="EMBL" id="KAK1316559.1"/>
    </source>
</evidence>
<dbReference type="PANTHER" id="PTHR33710">
    <property type="entry name" value="BNAC02G09200D PROTEIN"/>
    <property type="match status" value="1"/>
</dbReference>
<feature type="region of interest" description="Disordered" evidence="1">
    <location>
        <begin position="24"/>
        <end position="53"/>
    </location>
</feature>
<evidence type="ECO:0000313" key="3">
    <source>
        <dbReference type="Proteomes" id="UP001180020"/>
    </source>
</evidence>
<dbReference type="InterPro" id="IPR036691">
    <property type="entry name" value="Endo/exonu/phosph_ase_sf"/>
</dbReference>
<proteinExistence type="predicted"/>
<gene>
    <name evidence="2" type="ORF">QJS10_CPA05g01577</name>
</gene>
<accession>A0AAV9EUE5</accession>
<reference evidence="2" key="2">
    <citation type="submission" date="2023-06" db="EMBL/GenBank/DDBJ databases">
        <authorList>
            <person name="Ma L."/>
            <person name="Liu K.-W."/>
            <person name="Li Z."/>
            <person name="Hsiao Y.-Y."/>
            <person name="Qi Y."/>
            <person name="Fu T."/>
            <person name="Tang G."/>
            <person name="Zhang D."/>
            <person name="Sun W.-H."/>
            <person name="Liu D.-K."/>
            <person name="Li Y."/>
            <person name="Chen G.-Z."/>
            <person name="Liu X.-D."/>
            <person name="Liao X.-Y."/>
            <person name="Jiang Y.-T."/>
            <person name="Yu X."/>
            <person name="Hao Y."/>
            <person name="Huang J."/>
            <person name="Zhao X.-W."/>
            <person name="Ke S."/>
            <person name="Chen Y.-Y."/>
            <person name="Wu W.-L."/>
            <person name="Hsu J.-L."/>
            <person name="Lin Y.-F."/>
            <person name="Huang M.-D."/>
            <person name="Li C.-Y."/>
            <person name="Huang L."/>
            <person name="Wang Z.-W."/>
            <person name="Zhao X."/>
            <person name="Zhong W.-Y."/>
            <person name="Peng D.-H."/>
            <person name="Ahmad S."/>
            <person name="Lan S."/>
            <person name="Zhang J.-S."/>
            <person name="Tsai W.-C."/>
            <person name="Van De Peer Y."/>
            <person name="Liu Z.-J."/>
        </authorList>
    </citation>
    <scope>NUCLEOTIDE SEQUENCE</scope>
    <source>
        <strain evidence="2">CP</strain>
        <tissue evidence="2">Leaves</tissue>
    </source>
</reference>
<dbReference type="Gene3D" id="3.60.10.10">
    <property type="entry name" value="Endonuclease/exonuclease/phosphatase"/>
    <property type="match status" value="1"/>
</dbReference>